<name>A0A8H6BT43_CANAX</name>
<dbReference type="Gene3D" id="1.10.287.110">
    <property type="entry name" value="DnaJ domain"/>
    <property type="match status" value="1"/>
</dbReference>
<dbReference type="InterPro" id="IPR001623">
    <property type="entry name" value="DnaJ_domain"/>
</dbReference>
<accession>A0A8H6BT43</accession>
<protein>
    <submittedName>
        <fullName evidence="4">DnaJ domain family protein</fullName>
    </submittedName>
</protein>
<proteinExistence type="predicted"/>
<feature type="region of interest" description="Disordered" evidence="1">
    <location>
        <begin position="512"/>
        <end position="574"/>
    </location>
</feature>
<feature type="compositionally biased region" description="Polar residues" evidence="1">
    <location>
        <begin position="391"/>
        <end position="405"/>
    </location>
</feature>
<evidence type="ECO:0000259" key="2">
    <source>
        <dbReference type="PROSITE" id="PS50076"/>
    </source>
</evidence>
<feature type="compositionally biased region" description="Basic and acidic residues" evidence="1">
    <location>
        <begin position="512"/>
        <end position="532"/>
    </location>
</feature>
<dbReference type="SUPFAM" id="SSF46565">
    <property type="entry name" value="Chaperone J-domain"/>
    <property type="match status" value="1"/>
</dbReference>
<dbReference type="Pfam" id="PF00226">
    <property type="entry name" value="DnaJ"/>
    <property type="match status" value="1"/>
</dbReference>
<evidence type="ECO:0000313" key="5">
    <source>
        <dbReference type="Proteomes" id="UP000536275"/>
    </source>
</evidence>
<evidence type="ECO:0000259" key="3">
    <source>
        <dbReference type="PROSITE" id="PS50181"/>
    </source>
</evidence>
<dbReference type="PROSITE" id="PS50181">
    <property type="entry name" value="FBOX"/>
    <property type="match status" value="1"/>
</dbReference>
<gene>
    <name evidence="4" type="ORF">FOB64_005824</name>
</gene>
<dbReference type="Proteomes" id="UP000536275">
    <property type="component" value="Unassembled WGS sequence"/>
</dbReference>
<organism evidence="4 5">
    <name type="scientific">Candida albicans</name>
    <name type="common">Yeast</name>
    <dbReference type="NCBI Taxonomy" id="5476"/>
    <lineage>
        <taxon>Eukaryota</taxon>
        <taxon>Fungi</taxon>
        <taxon>Dikarya</taxon>
        <taxon>Ascomycota</taxon>
        <taxon>Saccharomycotina</taxon>
        <taxon>Pichiomycetes</taxon>
        <taxon>Debaryomycetaceae</taxon>
        <taxon>Candida/Lodderomyces clade</taxon>
        <taxon>Candida</taxon>
    </lineage>
</organism>
<feature type="domain" description="F-box" evidence="3">
    <location>
        <begin position="33"/>
        <end position="78"/>
    </location>
</feature>
<dbReference type="PRINTS" id="PR00625">
    <property type="entry name" value="JDOMAIN"/>
</dbReference>
<sequence length="991" mass="114528">MTDGIDYIDVCKTDVLGLDTLHHTSVIPSPIPTITFDCLPYTILSNICTYLHQEELINFSLISKTSYLPAIGTLYSKIIVTDNIDLTCSVKKAIKKYPRFCGTIISISNFGKLLNCLYHNQHLAGLLRSLSLDLNQESVNLISLLGIVRGLKLQSLVAPDIPFSYFSMRGRLNLDTIKILAVSAKDVGLTPLQFTELESLKIFYNETSRDKRIYGSCARLDSLAIEGWVGKKAKECMIRILSAVDLSKLNHLQLHVNEKYPKNEQHTSQRRLLDLITERTPALQSLAIKPTSDDLFIQHYTIIKTLKQNLVHQLKHLSLVFESPMAEQSLEVCSTICDCQHNLESLLILDRAYRKLSLRYHPDKTPRREDHEKFKEINIAYETIRDYYQENGQKNSQPIPNTNTEHNSHQKPHYNTGPYSTYRFTTSSTTTDNTNHTGHSSSRFTYYNFHQKAQENNRKQDEERAAQRERLKKELFQRQQAEEAQRKKEFEQKAEFIKASLLEMRRREIERRKQQKEREQRQKEHEAKRDIRIQQLSEQDSRSNQTKEEEEVFKKARSTNSGADETGLMSDKEFDDSAYSPDYLFEENLWNKPNHPDTNHKTKKYTENVVESLDSPPNDTSAYNSSFHDETNIQNEIQIPENDEFPVRAQPEISGKSKSPIIPDVILLSDEETETPEANAVQDNSTYIPQGSLGHEFRNILEEHPRQVKNKQNSGVAFAFPNASKNTENKLHSNFKDKDEGIIDVEAYVPDVKAATSNTTQQQDKHQQARPHPTTPHKRSKVIFDLKDLEQKLGNDIEDLDFKDMYESLPDHSSKATPKDDILTRSKRRLYTYTDGTSKAETLSTPMNKNPVRGHSTKKKLSMLDMHASSKIQSLLPPQPPQMSIDPSVSKQVWAKYVDAILTYQREFFNYKKVIVQYQMERINKDLEHFDDINDGSHTENLDTFKHCLEQDYLVMSEFNEALRQFGTTIATYQQNLQWVNTFMERDPNWL</sequence>
<feature type="domain" description="J" evidence="2">
    <location>
        <begin position="325"/>
        <end position="389"/>
    </location>
</feature>
<comment type="caution">
    <text evidence="4">The sequence shown here is derived from an EMBL/GenBank/DDBJ whole genome shotgun (WGS) entry which is preliminary data.</text>
</comment>
<dbReference type="InterPro" id="IPR001810">
    <property type="entry name" value="F-box_dom"/>
</dbReference>
<evidence type="ECO:0000313" key="4">
    <source>
        <dbReference type="EMBL" id="KAF6062771.1"/>
    </source>
</evidence>
<evidence type="ECO:0000256" key="1">
    <source>
        <dbReference type="SAM" id="MobiDB-lite"/>
    </source>
</evidence>
<dbReference type="CDD" id="cd06257">
    <property type="entry name" value="DnaJ"/>
    <property type="match status" value="1"/>
</dbReference>
<feature type="compositionally biased region" description="Low complexity" evidence="1">
    <location>
        <begin position="419"/>
        <end position="442"/>
    </location>
</feature>
<dbReference type="EMBL" id="JABWAD010000061">
    <property type="protein sequence ID" value="KAF6062771.1"/>
    <property type="molecule type" value="Genomic_DNA"/>
</dbReference>
<feature type="region of interest" description="Disordered" evidence="1">
    <location>
        <begin position="755"/>
        <end position="782"/>
    </location>
</feature>
<dbReference type="SMART" id="SM00271">
    <property type="entry name" value="DnaJ"/>
    <property type="match status" value="1"/>
</dbReference>
<dbReference type="PROSITE" id="PS50076">
    <property type="entry name" value="DNAJ_2"/>
    <property type="match status" value="1"/>
</dbReference>
<dbReference type="InterPro" id="IPR036869">
    <property type="entry name" value="J_dom_sf"/>
</dbReference>
<dbReference type="AlphaFoldDB" id="A0A8H6BT43"/>
<reference evidence="4 5" key="1">
    <citation type="submission" date="2020-03" db="EMBL/GenBank/DDBJ databases">
        <title>FDA dAtabase for Regulatory Grade micrObial Sequences (FDA-ARGOS): Supporting development and validation of Infectious Disease Dx tests.</title>
        <authorList>
            <person name="Campos J."/>
            <person name="Goldberg B."/>
            <person name="Tallon L."/>
            <person name="Sadzewicz L."/>
            <person name="Vavikolanu K."/>
            <person name="Mehta A."/>
            <person name="Aluvathingal J."/>
            <person name="Nadendla S."/>
            <person name="Nandy P."/>
            <person name="Geyer C."/>
            <person name="Yan Y."/>
            <person name="Sichtig H."/>
        </authorList>
    </citation>
    <scope>NUCLEOTIDE SEQUENCE [LARGE SCALE GENOMIC DNA]</scope>
    <source>
        <strain evidence="4 5">FDAARGOS_656</strain>
    </source>
</reference>
<feature type="region of interest" description="Disordered" evidence="1">
    <location>
        <begin position="391"/>
        <end position="442"/>
    </location>
</feature>